<proteinExistence type="predicted"/>
<evidence type="ECO:0000313" key="2">
    <source>
        <dbReference type="Proteomes" id="UP000035740"/>
    </source>
</evidence>
<dbReference type="AlphaFoldDB" id="A0A0J8B274"/>
<protein>
    <submittedName>
        <fullName evidence="1">Uncharacterized protein</fullName>
    </submittedName>
</protein>
<evidence type="ECO:0000313" key="1">
    <source>
        <dbReference type="EMBL" id="KMS93988.1"/>
    </source>
</evidence>
<organism evidence="1 2">
    <name type="scientific">Beta vulgaris subsp. vulgaris</name>
    <name type="common">Beet</name>
    <dbReference type="NCBI Taxonomy" id="3555"/>
    <lineage>
        <taxon>Eukaryota</taxon>
        <taxon>Viridiplantae</taxon>
        <taxon>Streptophyta</taxon>
        <taxon>Embryophyta</taxon>
        <taxon>Tracheophyta</taxon>
        <taxon>Spermatophyta</taxon>
        <taxon>Magnoliopsida</taxon>
        <taxon>eudicotyledons</taxon>
        <taxon>Gunneridae</taxon>
        <taxon>Pentapetalae</taxon>
        <taxon>Caryophyllales</taxon>
        <taxon>Chenopodiaceae</taxon>
        <taxon>Betoideae</taxon>
        <taxon>Beta</taxon>
    </lineage>
</organism>
<dbReference type="EMBL" id="KQ097131">
    <property type="protein sequence ID" value="KMS93988.1"/>
    <property type="molecule type" value="Genomic_DNA"/>
</dbReference>
<gene>
    <name evidence="1" type="ORF">BVRB_025920</name>
</gene>
<sequence length="87" mass="10055">MYSKVLAAAIADEQAQFDEYFNNLHMQLQLEALSPHVVPTLVDLYDSSYFDDSELLKKLFTPERLSGKVTEDKYLVKLRQLPLFSNI</sequence>
<name>A0A0J8B274_BETVV</name>
<dbReference type="Proteomes" id="UP000035740">
    <property type="component" value="Unassembled WGS sequence"/>
</dbReference>
<dbReference type="Gramene" id="KMS93988">
    <property type="protein sequence ID" value="KMS93988"/>
    <property type="gene ID" value="BVRB_025920"/>
</dbReference>
<keyword evidence="2" id="KW-1185">Reference proteome</keyword>
<reference evidence="1 2" key="1">
    <citation type="journal article" date="2014" name="Nature">
        <title>The genome of the recently domesticated crop plant sugar beet (Beta vulgaris).</title>
        <authorList>
            <person name="Dohm J.C."/>
            <person name="Minoche A.E."/>
            <person name="Holtgrawe D."/>
            <person name="Capella-Gutierrez S."/>
            <person name="Zakrzewski F."/>
            <person name="Tafer H."/>
            <person name="Rupp O."/>
            <person name="Sorensen T.R."/>
            <person name="Stracke R."/>
            <person name="Reinhardt R."/>
            <person name="Goesmann A."/>
            <person name="Kraft T."/>
            <person name="Schulz B."/>
            <person name="Stadler P.F."/>
            <person name="Schmidt T."/>
            <person name="Gabaldon T."/>
            <person name="Lehrach H."/>
            <person name="Weisshaar B."/>
            <person name="Himmelbauer H."/>
        </authorList>
    </citation>
    <scope>NUCLEOTIDE SEQUENCE [LARGE SCALE GENOMIC DNA]</scope>
    <source>
        <tissue evidence="1">Taproot</tissue>
    </source>
</reference>
<accession>A0A0J8B274</accession>